<keyword evidence="2" id="KW-1185">Reference proteome</keyword>
<accession>A0A8J2ZCJ4</accession>
<organism evidence="1 2">
    <name type="scientific">Caldovatus sediminis</name>
    <dbReference type="NCBI Taxonomy" id="2041189"/>
    <lineage>
        <taxon>Bacteria</taxon>
        <taxon>Pseudomonadati</taxon>
        <taxon>Pseudomonadota</taxon>
        <taxon>Alphaproteobacteria</taxon>
        <taxon>Acetobacterales</taxon>
        <taxon>Roseomonadaceae</taxon>
        <taxon>Caldovatus</taxon>
    </lineage>
</organism>
<evidence type="ECO:0000313" key="1">
    <source>
        <dbReference type="EMBL" id="GGG37675.1"/>
    </source>
</evidence>
<dbReference type="SUPFAM" id="SSF53756">
    <property type="entry name" value="UDP-Glycosyltransferase/glycogen phosphorylase"/>
    <property type="match status" value="1"/>
</dbReference>
<evidence type="ECO:0008006" key="3">
    <source>
        <dbReference type="Google" id="ProtNLM"/>
    </source>
</evidence>
<reference evidence="1 2" key="1">
    <citation type="journal article" date="2014" name="Int. J. Syst. Evol. Microbiol.">
        <title>Complete genome sequence of Corynebacterium casei LMG S-19264T (=DSM 44701T), isolated from a smear-ripened cheese.</title>
        <authorList>
            <consortium name="US DOE Joint Genome Institute (JGI-PGF)"/>
            <person name="Walter F."/>
            <person name="Albersmeier A."/>
            <person name="Kalinowski J."/>
            <person name="Ruckert C."/>
        </authorList>
    </citation>
    <scope>NUCLEOTIDE SEQUENCE [LARGE SCALE GENOMIC DNA]</scope>
    <source>
        <strain evidence="1 2">CGMCC 1.16330</strain>
    </source>
</reference>
<comment type="caution">
    <text evidence="1">The sequence shown here is derived from an EMBL/GenBank/DDBJ whole genome shotgun (WGS) entry which is preliminary data.</text>
</comment>
<dbReference type="Gene3D" id="3.40.50.2000">
    <property type="entry name" value="Glycogen Phosphorylase B"/>
    <property type="match status" value="1"/>
</dbReference>
<dbReference type="EMBL" id="BMKS01000007">
    <property type="protein sequence ID" value="GGG37675.1"/>
    <property type="molecule type" value="Genomic_DNA"/>
</dbReference>
<gene>
    <name evidence="1" type="ORF">GCM10010964_26890</name>
</gene>
<name>A0A8J2ZCJ4_9PROT</name>
<evidence type="ECO:0000313" key="2">
    <source>
        <dbReference type="Proteomes" id="UP000597507"/>
    </source>
</evidence>
<proteinExistence type="predicted"/>
<dbReference type="AlphaFoldDB" id="A0A8J2ZCJ4"/>
<sequence>MPQPPERIVLVAPVASRRSRAAAVLRALLPALTRGGMRVVLVVEDAASAAAVPAAAGAAEVTAMTVAEWRRAPLLAALPHLFELADHPDHAFVRRAALERPGGGLVLHDLSLHRLVAGMTLGAGAARGYEAAMAEAYGLPGRRLARLRQEGFHSPAQAARLPLHHALLDGARHVVVHHRGAVAWLRGGAGEPPPASVAPCCAPPPPATAPDRGAARARLGLRTGEEPVLLAPEGAGAAALRVLAALRAQGGPGAAAVLLLRGEDARDEALAAAAGQMGVADRVRARLSAEEDEATALRAADLFLDLRPPEAATAGPLAAAFAAGLPALAWDLGPAGECPEEAVARLPFTADPAAPARAAAGLLADAPRRALLGRWAQTLMQTDWTPERAAMVYRAVLASLS</sequence>
<dbReference type="RefSeq" id="WP_188901018.1">
    <property type="nucleotide sequence ID" value="NZ_BMKS01000007.1"/>
</dbReference>
<protein>
    <recommendedName>
        <fullName evidence="3">Glycosyltransferase</fullName>
    </recommendedName>
</protein>
<dbReference type="Proteomes" id="UP000597507">
    <property type="component" value="Unassembled WGS sequence"/>
</dbReference>